<proteinExistence type="inferred from homology"/>
<keyword evidence="2" id="KW-0175">Coiled coil</keyword>
<feature type="compositionally biased region" description="Polar residues" evidence="3">
    <location>
        <begin position="22"/>
        <end position="32"/>
    </location>
</feature>
<feature type="compositionally biased region" description="Polar residues" evidence="3">
    <location>
        <begin position="89"/>
        <end position="120"/>
    </location>
</feature>
<dbReference type="PANTHER" id="PTHR16650">
    <property type="entry name" value="C21ORF13-RELATED"/>
    <property type="match status" value="1"/>
</dbReference>
<feature type="region of interest" description="Disordered" evidence="3">
    <location>
        <begin position="308"/>
        <end position="334"/>
    </location>
</feature>
<comment type="similarity">
    <text evidence="1">Belongs to the LCA5 family.</text>
</comment>
<feature type="compositionally biased region" description="Polar residues" evidence="3">
    <location>
        <begin position="134"/>
        <end position="144"/>
    </location>
</feature>
<feature type="compositionally biased region" description="Low complexity" evidence="3">
    <location>
        <begin position="69"/>
        <end position="81"/>
    </location>
</feature>
<evidence type="ECO:0000313" key="6">
    <source>
        <dbReference type="Proteomes" id="UP001158576"/>
    </source>
</evidence>
<organism evidence="5 6">
    <name type="scientific">Oikopleura dioica</name>
    <name type="common">Tunicate</name>
    <dbReference type="NCBI Taxonomy" id="34765"/>
    <lineage>
        <taxon>Eukaryota</taxon>
        <taxon>Metazoa</taxon>
        <taxon>Chordata</taxon>
        <taxon>Tunicata</taxon>
        <taxon>Appendicularia</taxon>
        <taxon>Copelata</taxon>
        <taxon>Oikopleuridae</taxon>
        <taxon>Oikopleura</taxon>
    </lineage>
</organism>
<gene>
    <name evidence="5" type="ORF">OKIOD_LOCUS1772</name>
</gene>
<evidence type="ECO:0000256" key="1">
    <source>
        <dbReference type="ARBA" id="ARBA00010229"/>
    </source>
</evidence>
<feature type="region of interest" description="Disordered" evidence="3">
    <location>
        <begin position="346"/>
        <end position="481"/>
    </location>
</feature>
<dbReference type="Pfam" id="PF15619">
    <property type="entry name" value="Lebercilin"/>
    <property type="match status" value="1"/>
</dbReference>
<protein>
    <submittedName>
        <fullName evidence="5">Oidioi.mRNA.OKI2018_I69.PAR.g10214.t2.cds</fullName>
    </submittedName>
</protein>
<keyword evidence="6" id="KW-1185">Reference proteome</keyword>
<dbReference type="Proteomes" id="UP001158576">
    <property type="component" value="Chromosome PAR"/>
</dbReference>
<dbReference type="EMBL" id="OU015568">
    <property type="protein sequence ID" value="CAG5082822.1"/>
    <property type="molecule type" value="Genomic_DNA"/>
</dbReference>
<sequence>MGFWNKSKQTTPKKHSPVASPEPQTDYETTFVDTDVSKTRSPSPYTTDDETRAPSIEPSFAPSIKRKSNQSSSIKRSSHSNAPAEANRSHLTSAAKSNQEKLPSITSKRSTPYGNITTRNGYIMVGKHKKGKKASNTSLNNSNYTKLDPVTARILSAQKKKRNQTQNEAGQIRIRNQQLEYELKSLRIQCIRQEKALAGFENTQSALPQVLQQYEDDKRVLKDRLRKAKESERRLERDKKRLEDDKHRQDRKIKDLKQKVKAGHLDERFELQQKLTEAEQAAEQALIELEEAKKNARLQLQALERELKKETRRRVKAESSAQASTDEVDRLRSTIKEKERQLGVLNIYSQKRKAKSHNTSLALEPSASPRPYSKREERPVPAFTTPLPAASSPRPQSQPKVFMTEPEETKISLPVAKPEPVVEQREPTPEPSPLPPSPAPAPTNEEKTNDILDDLLGLNTKKEKDPSPLPPASPQLLDLPVAKEEKKTIPNFFDDEPDEKKDDILADLRDLHAQAPAKEPEEKKNNILNIFDDAPEPKIDPKEKKQQSVLDDIFGDTQKEKEVDDLDAFLGIKQEKKSQRKEYNFTPSVNNLHEGKAANGYEPAPKKKENLIDNLFGTTDFDEDLEYVY</sequence>
<accession>A0ABN7RQH2</accession>
<dbReference type="PANTHER" id="PTHR16650:SF6">
    <property type="entry name" value="GH21622P"/>
    <property type="match status" value="1"/>
</dbReference>
<evidence type="ECO:0000256" key="2">
    <source>
        <dbReference type="ARBA" id="ARBA00023054"/>
    </source>
</evidence>
<evidence type="ECO:0000256" key="3">
    <source>
        <dbReference type="SAM" id="MobiDB-lite"/>
    </source>
</evidence>
<name>A0ABN7RQH2_OIKDI</name>
<feature type="compositionally biased region" description="Polar residues" evidence="3">
    <location>
        <begin position="1"/>
        <end position="10"/>
    </location>
</feature>
<feature type="compositionally biased region" description="Low complexity" evidence="3">
    <location>
        <begin position="386"/>
        <end position="399"/>
    </location>
</feature>
<evidence type="ECO:0000259" key="4">
    <source>
        <dbReference type="Pfam" id="PF15619"/>
    </source>
</evidence>
<feature type="compositionally biased region" description="Basic and acidic residues" evidence="3">
    <location>
        <begin position="511"/>
        <end position="525"/>
    </location>
</feature>
<feature type="domain" description="Lebercilin" evidence="4">
    <location>
        <begin position="150"/>
        <end position="342"/>
    </location>
</feature>
<feature type="region of interest" description="Disordered" evidence="3">
    <location>
        <begin position="1"/>
        <end position="144"/>
    </location>
</feature>
<reference evidence="5 6" key="1">
    <citation type="submission" date="2021-04" db="EMBL/GenBank/DDBJ databases">
        <authorList>
            <person name="Bliznina A."/>
        </authorList>
    </citation>
    <scope>NUCLEOTIDE SEQUENCE [LARGE SCALE GENOMIC DNA]</scope>
</reference>
<evidence type="ECO:0000313" key="5">
    <source>
        <dbReference type="EMBL" id="CAG5082822.1"/>
    </source>
</evidence>
<dbReference type="InterPro" id="IPR026188">
    <property type="entry name" value="Lebercilin-like"/>
</dbReference>
<feature type="region of interest" description="Disordered" evidence="3">
    <location>
        <begin position="229"/>
        <end position="250"/>
    </location>
</feature>
<feature type="compositionally biased region" description="Basic and acidic residues" evidence="3">
    <location>
        <begin position="535"/>
        <end position="546"/>
    </location>
</feature>
<feature type="region of interest" description="Disordered" evidence="3">
    <location>
        <begin position="511"/>
        <end position="557"/>
    </location>
</feature>
<feature type="compositionally biased region" description="Pro residues" evidence="3">
    <location>
        <begin position="429"/>
        <end position="441"/>
    </location>
</feature>
<dbReference type="InterPro" id="IPR028933">
    <property type="entry name" value="Lebercilin_dom"/>
</dbReference>